<dbReference type="Proteomes" id="UP000176951">
    <property type="component" value="Unassembled WGS sequence"/>
</dbReference>
<organism evidence="2 3">
    <name type="scientific">Candidatus Terrybacteria bacterium RIFCSPLOWO2_01_FULL_40_23</name>
    <dbReference type="NCBI Taxonomy" id="1802366"/>
    <lineage>
        <taxon>Bacteria</taxon>
        <taxon>Candidatus Terryibacteriota</taxon>
    </lineage>
</organism>
<evidence type="ECO:0000313" key="3">
    <source>
        <dbReference type="Proteomes" id="UP000176951"/>
    </source>
</evidence>
<feature type="transmembrane region" description="Helical" evidence="1">
    <location>
        <begin position="7"/>
        <end position="26"/>
    </location>
</feature>
<keyword evidence="1" id="KW-0812">Transmembrane</keyword>
<keyword evidence="1" id="KW-1133">Transmembrane helix</keyword>
<comment type="caution">
    <text evidence="2">The sequence shown here is derived from an EMBL/GenBank/DDBJ whole genome shotgun (WGS) entry which is preliminary data.</text>
</comment>
<evidence type="ECO:0000256" key="1">
    <source>
        <dbReference type="SAM" id="Phobius"/>
    </source>
</evidence>
<keyword evidence="1" id="KW-0472">Membrane</keyword>
<protein>
    <submittedName>
        <fullName evidence="2">Uncharacterized protein</fullName>
    </submittedName>
</protein>
<accession>A0A1G2PX97</accession>
<gene>
    <name evidence="2" type="ORF">A3A97_04890</name>
</gene>
<reference evidence="2 3" key="1">
    <citation type="journal article" date="2016" name="Nat. Commun.">
        <title>Thousands of microbial genomes shed light on interconnected biogeochemical processes in an aquifer system.</title>
        <authorList>
            <person name="Anantharaman K."/>
            <person name="Brown C.T."/>
            <person name="Hug L.A."/>
            <person name="Sharon I."/>
            <person name="Castelle C.J."/>
            <person name="Probst A.J."/>
            <person name="Thomas B.C."/>
            <person name="Singh A."/>
            <person name="Wilkins M.J."/>
            <person name="Karaoz U."/>
            <person name="Brodie E.L."/>
            <person name="Williams K.H."/>
            <person name="Hubbard S.S."/>
            <person name="Banfield J.F."/>
        </authorList>
    </citation>
    <scope>NUCLEOTIDE SEQUENCE [LARGE SCALE GENOMIC DNA]</scope>
</reference>
<dbReference type="EMBL" id="MHSW01000012">
    <property type="protein sequence ID" value="OHA52212.1"/>
    <property type="molecule type" value="Genomic_DNA"/>
</dbReference>
<sequence length="77" mass="8861">MRKGMFAFILMFAIDLGFLYLTINAWNTGWALLWGIFAFSCIFSTIKITYLAYKTNEWPEVVGGPSITYLNKPRNGR</sequence>
<feature type="transmembrane region" description="Helical" evidence="1">
    <location>
        <begin position="32"/>
        <end position="53"/>
    </location>
</feature>
<evidence type="ECO:0000313" key="2">
    <source>
        <dbReference type="EMBL" id="OHA52212.1"/>
    </source>
</evidence>
<proteinExistence type="predicted"/>
<dbReference type="AlphaFoldDB" id="A0A1G2PX97"/>
<name>A0A1G2PX97_9BACT</name>